<dbReference type="RefSeq" id="WP_130491259.1">
    <property type="nucleotide sequence ID" value="NZ_SGXD01000001.1"/>
</dbReference>
<name>A0A4Q7NVG1_9ACTN</name>
<feature type="transmembrane region" description="Helical" evidence="6">
    <location>
        <begin position="21"/>
        <end position="41"/>
    </location>
</feature>
<evidence type="ECO:0000256" key="3">
    <source>
        <dbReference type="ARBA" id="ARBA00022692"/>
    </source>
</evidence>
<feature type="transmembrane region" description="Helical" evidence="6">
    <location>
        <begin position="277"/>
        <end position="303"/>
    </location>
</feature>
<dbReference type="AlphaFoldDB" id="A0A4Q7NVG1"/>
<sequence length="440" mass="43792">MWTPRVRDERGLPREGDAREVARLALPALATLVAEPLFLLADSAVVGRLGTLPLAALGLAGAALASAASLCVFLAYATTASVARLLGAGREREALREGVDGLWLALVIGGAVAVLGQPAAPALVRLLGADEGTAGPAATYLRVGLLGLPGMLVVLAATGVLRGSRDTRTPLVVGLAGAVVNTALNVVLVHPAGLGLVGSAVGTAVTQTAMALALAAPVLRRARSAGVGLRLRLSGLRRAGAAGLPLLVRTVTLRLALLLTTWVAAGLGPAPLAASQVAFAVWSLLAMGSDALAVAAQALVAGALGAGDAARAGALTARLVGLGALVGVGLGVLVLAVRPAYVPLATPVPAVRHELAAALLVVALLQPLAAVVFVLDGVLIGGADGRYLAGAGLVTLAAYAPAAWAVHLAHGGLVALWLAFGVFLVARAATLVPRWRATLR</sequence>
<accession>A0A4Q7NVG1</accession>
<feature type="transmembrane region" description="Helical" evidence="6">
    <location>
        <begin position="196"/>
        <end position="219"/>
    </location>
</feature>
<dbReference type="Pfam" id="PF01554">
    <property type="entry name" value="MatE"/>
    <property type="match status" value="2"/>
</dbReference>
<comment type="caution">
    <text evidence="7">The sequence shown here is derived from an EMBL/GenBank/DDBJ whole genome shotgun (WGS) entry which is preliminary data.</text>
</comment>
<feature type="transmembrane region" description="Helical" evidence="6">
    <location>
        <begin position="53"/>
        <end position="77"/>
    </location>
</feature>
<evidence type="ECO:0000256" key="1">
    <source>
        <dbReference type="ARBA" id="ARBA00004141"/>
    </source>
</evidence>
<evidence type="ECO:0000313" key="8">
    <source>
        <dbReference type="Proteomes" id="UP000293638"/>
    </source>
</evidence>
<dbReference type="NCBIfam" id="TIGR00797">
    <property type="entry name" value="matE"/>
    <property type="match status" value="1"/>
</dbReference>
<feature type="transmembrane region" description="Helical" evidence="6">
    <location>
        <begin position="412"/>
        <end position="432"/>
    </location>
</feature>
<dbReference type="InterPro" id="IPR002528">
    <property type="entry name" value="MATE_fam"/>
</dbReference>
<comment type="similarity">
    <text evidence="2">Belongs to the multi antimicrobial extrusion (MATE) (TC 2.A.66.1) family.</text>
</comment>
<feature type="transmembrane region" description="Helical" evidence="6">
    <location>
        <begin position="98"/>
        <end position="120"/>
    </location>
</feature>
<dbReference type="PANTHER" id="PTHR42893:SF46">
    <property type="entry name" value="PROTEIN DETOXIFICATION 44, CHLOROPLASTIC"/>
    <property type="match status" value="1"/>
</dbReference>
<comment type="subcellular location">
    <subcellularLocation>
        <location evidence="1">Membrane</location>
        <topology evidence="1">Multi-pass membrane protein</topology>
    </subcellularLocation>
</comment>
<feature type="transmembrane region" description="Helical" evidence="6">
    <location>
        <begin position="140"/>
        <end position="159"/>
    </location>
</feature>
<feature type="transmembrane region" description="Helical" evidence="6">
    <location>
        <begin position="387"/>
        <end position="406"/>
    </location>
</feature>
<feature type="transmembrane region" description="Helical" evidence="6">
    <location>
        <begin position="171"/>
        <end position="190"/>
    </location>
</feature>
<feature type="transmembrane region" description="Helical" evidence="6">
    <location>
        <begin position="315"/>
        <end position="335"/>
    </location>
</feature>
<evidence type="ECO:0000256" key="2">
    <source>
        <dbReference type="ARBA" id="ARBA00010199"/>
    </source>
</evidence>
<keyword evidence="4 6" id="KW-1133">Transmembrane helix</keyword>
<evidence type="ECO:0000256" key="4">
    <source>
        <dbReference type="ARBA" id="ARBA00022989"/>
    </source>
</evidence>
<proteinExistence type="inferred from homology"/>
<dbReference type="EMBL" id="SGXD01000001">
    <property type="protein sequence ID" value="RZS91155.1"/>
    <property type="molecule type" value="Genomic_DNA"/>
</dbReference>
<evidence type="ECO:0000256" key="6">
    <source>
        <dbReference type="SAM" id="Phobius"/>
    </source>
</evidence>
<gene>
    <name evidence="7" type="ORF">EV189_0389</name>
</gene>
<dbReference type="GO" id="GO:0015297">
    <property type="term" value="F:antiporter activity"/>
    <property type="evidence" value="ECO:0007669"/>
    <property type="project" value="InterPro"/>
</dbReference>
<dbReference type="GO" id="GO:0005886">
    <property type="term" value="C:plasma membrane"/>
    <property type="evidence" value="ECO:0007669"/>
    <property type="project" value="TreeGrafter"/>
</dbReference>
<dbReference type="OrthoDB" id="5242355at2"/>
<dbReference type="PANTHER" id="PTHR42893">
    <property type="entry name" value="PROTEIN DETOXIFICATION 44, CHLOROPLASTIC-RELATED"/>
    <property type="match status" value="1"/>
</dbReference>
<keyword evidence="8" id="KW-1185">Reference proteome</keyword>
<dbReference type="InterPro" id="IPR044644">
    <property type="entry name" value="DinF-like"/>
</dbReference>
<keyword evidence="3 6" id="KW-0812">Transmembrane</keyword>
<keyword evidence="5 6" id="KW-0472">Membrane</keyword>
<protein>
    <submittedName>
        <fullName evidence="7">Putative MATE family efflux protein</fullName>
    </submittedName>
</protein>
<evidence type="ECO:0000313" key="7">
    <source>
        <dbReference type="EMBL" id="RZS91155.1"/>
    </source>
</evidence>
<organism evidence="7 8">
    <name type="scientific">Motilibacter rhizosphaerae</name>
    <dbReference type="NCBI Taxonomy" id="598652"/>
    <lineage>
        <taxon>Bacteria</taxon>
        <taxon>Bacillati</taxon>
        <taxon>Actinomycetota</taxon>
        <taxon>Actinomycetes</taxon>
        <taxon>Motilibacterales</taxon>
        <taxon>Motilibacteraceae</taxon>
        <taxon>Motilibacter</taxon>
    </lineage>
</organism>
<reference evidence="7 8" key="1">
    <citation type="submission" date="2019-02" db="EMBL/GenBank/DDBJ databases">
        <title>Genomic Encyclopedia of Type Strains, Phase IV (KMG-IV): sequencing the most valuable type-strain genomes for metagenomic binning, comparative biology and taxonomic classification.</title>
        <authorList>
            <person name="Goeker M."/>
        </authorList>
    </citation>
    <scope>NUCLEOTIDE SEQUENCE [LARGE SCALE GENOMIC DNA]</scope>
    <source>
        <strain evidence="7 8">DSM 45622</strain>
    </source>
</reference>
<dbReference type="Proteomes" id="UP000293638">
    <property type="component" value="Unassembled WGS sequence"/>
</dbReference>
<dbReference type="GO" id="GO:0042910">
    <property type="term" value="F:xenobiotic transmembrane transporter activity"/>
    <property type="evidence" value="ECO:0007669"/>
    <property type="project" value="InterPro"/>
</dbReference>
<evidence type="ECO:0000256" key="5">
    <source>
        <dbReference type="ARBA" id="ARBA00023136"/>
    </source>
</evidence>
<feature type="transmembrane region" description="Helical" evidence="6">
    <location>
        <begin position="355"/>
        <end position="375"/>
    </location>
</feature>